<dbReference type="EMBL" id="NPDP01000073">
    <property type="protein sequence ID" value="PJZ27720.1"/>
    <property type="molecule type" value="Genomic_DNA"/>
</dbReference>
<dbReference type="InterPro" id="IPR000477">
    <property type="entry name" value="RT_dom"/>
</dbReference>
<comment type="caution">
    <text evidence="2">The sequence shown here is derived from an EMBL/GenBank/DDBJ whole genome shotgun (WGS) entry which is preliminary data.</text>
</comment>
<keyword evidence="2" id="KW-0548">Nucleotidyltransferase</keyword>
<accession>A0ABX4N335</accession>
<dbReference type="GO" id="GO:0003964">
    <property type="term" value="F:RNA-directed DNA polymerase activity"/>
    <property type="evidence" value="ECO:0007669"/>
    <property type="project" value="UniProtKB-KW"/>
</dbReference>
<evidence type="ECO:0000313" key="3">
    <source>
        <dbReference type="Proteomes" id="UP000231919"/>
    </source>
</evidence>
<protein>
    <submittedName>
        <fullName evidence="2">RNA-directed DNA polymerase</fullName>
    </submittedName>
</protein>
<keyword evidence="3" id="KW-1185">Reference proteome</keyword>
<feature type="domain" description="Reverse transcriptase" evidence="1">
    <location>
        <begin position="1"/>
        <end position="309"/>
    </location>
</feature>
<dbReference type="Pfam" id="PF00078">
    <property type="entry name" value="RVT_1"/>
    <property type="match status" value="1"/>
</dbReference>
<dbReference type="Proteomes" id="UP000231919">
    <property type="component" value="Unassembled WGS sequence"/>
</dbReference>
<gene>
    <name evidence="2" type="ORF">CH378_21610</name>
</gene>
<keyword evidence="2" id="KW-0808">Transferase</keyword>
<dbReference type="RefSeq" id="WP_100756828.1">
    <property type="nucleotide sequence ID" value="NZ_NPDP01000073.1"/>
</dbReference>
<evidence type="ECO:0000313" key="2">
    <source>
        <dbReference type="EMBL" id="PJZ27720.1"/>
    </source>
</evidence>
<organism evidence="2 3">
    <name type="scientific">Leptospira kmetyi</name>
    <dbReference type="NCBI Taxonomy" id="408139"/>
    <lineage>
        <taxon>Bacteria</taxon>
        <taxon>Pseudomonadati</taxon>
        <taxon>Spirochaetota</taxon>
        <taxon>Spirochaetia</taxon>
        <taxon>Leptospirales</taxon>
        <taxon>Leptospiraceae</taxon>
        <taxon>Leptospira</taxon>
    </lineage>
</organism>
<dbReference type="PROSITE" id="PS50878">
    <property type="entry name" value="RT_POL"/>
    <property type="match status" value="1"/>
</dbReference>
<evidence type="ECO:0000259" key="1">
    <source>
        <dbReference type="PROSITE" id="PS50878"/>
    </source>
</evidence>
<sequence length="603" mass="71097">MQTDGFNITRRNEYERVFDAKRMASIWRKIVKNQLRSSDILDIFDYYDFNYNIDSKSLSIRAEILDGYYRSAPPLFYRIEKKLGICRHLCLLQPSDALILQTIAESISDDILKKQPSVQSYYSRDKHAVKKPHEVQSESDYETNWRHQWRKFQREIYNFTDQKDYLVITDITNFYDSIDLEDLKFLISKYLEKDTSVLDLLFNILQDVQWRPDYLPRTRKGLPVINIEAVRLLAHSILFEIDSILDKKTNTSFVRWMDDITFAVDNRKEATLILSSVSESLQSKGLNLNLAKTIIIDQESSKKYFLIEQNRDLDNYQRKVKKKGLTNIEVKNLKREFRIHLKDKSARSWDKVTKRYLTIFGKLGDKSNLKVIPELYSQHPSLRNHILYYLGTLGYNEKSGQVLNGLLSDTEFYDDISKFQIVKLLNEWKIPRNAEGLGFIKEIDKNLKFSTDAFDFYCSLWFKAKYSDPEGLLSFIKKYSNFWTKHSFIRRQTTAVLSKLLTVKELDAKKILEIQISSGLQDTVSIATSIQAFSKMDRLENKVQMYFFPENKLKIYPFNKFIVLCAFLNSHSIRNNQVVKLKILKSIDDPFYTYWLDAYYSIG</sequence>
<reference evidence="2 3" key="1">
    <citation type="submission" date="2017-07" db="EMBL/GenBank/DDBJ databases">
        <title>Leptospira spp. isolated from tropical soils.</title>
        <authorList>
            <person name="Thibeaux R."/>
            <person name="Iraola G."/>
            <person name="Ferres I."/>
            <person name="Bierque E."/>
            <person name="Girault D."/>
            <person name="Soupe-Gilbert M.-E."/>
            <person name="Picardeau M."/>
            <person name="Goarant C."/>
        </authorList>
    </citation>
    <scope>NUCLEOTIDE SEQUENCE [LARGE SCALE GENOMIC DNA]</scope>
    <source>
        <strain evidence="2 3">JW2-C-B1</strain>
    </source>
</reference>
<keyword evidence="2" id="KW-0695">RNA-directed DNA polymerase</keyword>
<dbReference type="CDD" id="cd01646">
    <property type="entry name" value="RT_Bac_retron_I"/>
    <property type="match status" value="1"/>
</dbReference>
<name>A0ABX4N335_9LEPT</name>
<proteinExistence type="predicted"/>